<keyword evidence="1" id="KW-0812">Transmembrane</keyword>
<feature type="transmembrane region" description="Helical" evidence="1">
    <location>
        <begin position="274"/>
        <end position="296"/>
    </location>
</feature>
<dbReference type="AGR" id="WB:WBGene00005661"/>
<dbReference type="InterPro" id="IPR004950">
    <property type="entry name" value="DUF267_CAE_spp"/>
</dbReference>
<feature type="transmembrane region" description="Helical" evidence="1">
    <location>
        <begin position="78"/>
        <end position="96"/>
    </location>
</feature>
<dbReference type="CTD" id="259826"/>
<dbReference type="Bgee" id="WBGene00005661">
    <property type="expression patterns" value="Expressed in adult organism"/>
</dbReference>
<feature type="transmembrane region" description="Helical" evidence="1">
    <location>
        <begin position="170"/>
        <end position="193"/>
    </location>
</feature>
<dbReference type="HOGENOM" id="CLU_043079_0_0_1"/>
<dbReference type="GeneID" id="259826"/>
<evidence type="ECO:0000256" key="1">
    <source>
        <dbReference type="SAM" id="Phobius"/>
    </source>
</evidence>
<dbReference type="PaxDb" id="6239-T05B11.6"/>
<dbReference type="AlphaFoldDB" id="Q8IFZ2"/>
<dbReference type="PANTHER" id="PTHR31930">
    <property type="entry name" value="SERPENTINE RECEPTOR, CLASS R"/>
    <property type="match status" value="1"/>
</dbReference>
<dbReference type="STRING" id="6239.T05B11.6.1"/>
<feature type="transmembrane region" description="Helical" evidence="1">
    <location>
        <begin position="128"/>
        <end position="150"/>
    </location>
</feature>
<evidence type="ECO:0000313" key="4">
    <source>
        <dbReference type="WormBase" id="T05B11.6"/>
    </source>
</evidence>
<feature type="transmembrane region" description="Helical" evidence="1">
    <location>
        <begin position="233"/>
        <end position="254"/>
    </location>
</feature>
<proteinExistence type="predicted"/>
<dbReference type="Proteomes" id="UP000001940">
    <property type="component" value="Chromosome V"/>
</dbReference>
<keyword evidence="1" id="KW-0472">Membrane</keyword>
<keyword evidence="2" id="KW-0675">Receptor</keyword>
<dbReference type="RefSeq" id="NP_741566.1">
    <property type="nucleotide sequence ID" value="NM_171483.1"/>
</dbReference>
<keyword evidence="1" id="KW-1133">Transmembrane helix</keyword>
<keyword evidence="3" id="KW-1185">Reference proteome</keyword>
<evidence type="ECO:0000313" key="2">
    <source>
        <dbReference type="EMBL" id="CCD65788.1"/>
    </source>
</evidence>
<evidence type="ECO:0000313" key="3">
    <source>
        <dbReference type="Proteomes" id="UP000001940"/>
    </source>
</evidence>
<dbReference type="Pfam" id="PF03268">
    <property type="entry name" value="DUF267"/>
    <property type="match status" value="1"/>
</dbReference>
<organism evidence="2 3">
    <name type="scientific">Caenorhabditis elegans</name>
    <dbReference type="NCBI Taxonomy" id="6239"/>
    <lineage>
        <taxon>Eukaryota</taxon>
        <taxon>Metazoa</taxon>
        <taxon>Ecdysozoa</taxon>
        <taxon>Nematoda</taxon>
        <taxon>Chromadorea</taxon>
        <taxon>Rhabditida</taxon>
        <taxon>Rhabditina</taxon>
        <taxon>Rhabditomorpha</taxon>
        <taxon>Rhabditoidea</taxon>
        <taxon>Rhabditidae</taxon>
        <taxon>Peloderinae</taxon>
        <taxon>Caenorhabditis</taxon>
    </lineage>
</organism>
<dbReference type="KEGG" id="cel:CELE_T05B11.6"/>
<dbReference type="eggNOG" id="ENOG502TGN1">
    <property type="taxonomic scope" value="Eukaryota"/>
</dbReference>
<protein>
    <submittedName>
        <fullName evidence="2">Serpentine Receptor, class R</fullName>
    </submittedName>
</protein>
<reference evidence="2 3" key="1">
    <citation type="journal article" date="1998" name="Science">
        <title>Genome sequence of the nematode C. elegans: a platform for investigating biology.</title>
        <authorList>
            <consortium name="The C. elegans sequencing consortium"/>
            <person name="Sulson J.E."/>
            <person name="Waterston R."/>
        </authorList>
    </citation>
    <scope>NUCLEOTIDE SEQUENCE [LARGE SCALE GENOMIC DNA]</scope>
    <source>
        <strain evidence="2 3">Bristol N2</strain>
    </source>
</reference>
<name>Q8IFZ2_CAEEL</name>
<gene>
    <name evidence="2 4" type="primary">srr-10</name>
    <name evidence="2" type="ORF">CELE_T05B11.6</name>
    <name evidence="4" type="ORF">T05B11.6</name>
</gene>
<accession>Q8IFZ2</accession>
<dbReference type="FunCoup" id="Q8IFZ2">
    <property type="interactions" value="239"/>
</dbReference>
<dbReference type="UCSC" id="T05B11.6">
    <property type="organism name" value="c. elegans"/>
</dbReference>
<dbReference type="WormBase" id="T05B11.6">
    <property type="protein sequence ID" value="CE30448"/>
    <property type="gene ID" value="WBGene00005661"/>
    <property type="gene designation" value="srr-10"/>
</dbReference>
<sequence>MSTLPVFSSDDDISSELLGPFRYLVKLSLLDCSAKSKRMTIFTCILGLFMIVVTLIRIPILMETVGTPLSFGWGEGNFFGYSALFGFVCSLCVFGWTKNGLVQKFCGRLVRVRMLRQVANPKLDNFRILHILALCFSIPWFVAMMSWIIYNFINGKIYYGGGEQNFLSRIFILVTNFYIWYISTICLAIYIFISSALNREVNYFNEELQKAKEEKTLKNIGVLEKFDIRQNEILEMILVTNGSLSSLGGFAPFFLLWSLINGIYITSFFNSNPLLYSIILGFNLAAIIFYIFFVLIPPCTLQEHLKSTNCILINNDEFECTKDPIVYQTYRIMIDRLQKIETRICIIASLPITQNTFAACTFIIPNFGFLLIIIKKVILANGGHV</sequence>
<dbReference type="PhylomeDB" id="Q8IFZ2"/>
<dbReference type="IntAct" id="Q8IFZ2">
    <property type="interactions" value="1"/>
</dbReference>
<feature type="transmembrane region" description="Helical" evidence="1">
    <location>
        <begin position="39"/>
        <end position="58"/>
    </location>
</feature>
<dbReference type="OrthoDB" id="5795668at2759"/>
<dbReference type="OMA" id="LCIFGWT"/>
<dbReference type="MINT" id="Q8IFZ2"/>
<dbReference type="PANTHER" id="PTHR31930:SF3">
    <property type="entry name" value="GUSTATORY RECEPTOR-RELATED"/>
    <property type="match status" value="1"/>
</dbReference>
<dbReference type="EMBL" id="BX284605">
    <property type="protein sequence ID" value="CCD65788.1"/>
    <property type="molecule type" value="Genomic_DNA"/>
</dbReference>
<dbReference type="InParanoid" id="Q8IFZ2"/>